<keyword evidence="3" id="KW-0812">Transmembrane</keyword>
<feature type="region of interest" description="Disordered" evidence="11">
    <location>
        <begin position="922"/>
        <end position="950"/>
    </location>
</feature>
<dbReference type="FunFam" id="2.60.40.10:FF:001377">
    <property type="entry name" value="Matrix remodeling associated 5"/>
    <property type="match status" value="1"/>
</dbReference>
<keyword evidence="6" id="KW-1133">Transmembrane helix</keyword>
<dbReference type="InterPro" id="IPR007110">
    <property type="entry name" value="Ig-like_dom"/>
</dbReference>
<dbReference type="InterPro" id="IPR050467">
    <property type="entry name" value="LRFN"/>
</dbReference>
<feature type="domain" description="Ig-like" evidence="13">
    <location>
        <begin position="1619"/>
        <end position="1714"/>
    </location>
</feature>
<sequence length="2504" mass="276300">MGHCVARVLTLFTLAALARSAQGCPRPCACPQPGEVQCTFRSLLTVPAGVSRQVERMNLGFNTINRITGSSFAGMRKLELLMMHGNNIHNIPDGAFHDLISLQMMKMSYNKLKIITRRTFQSLWNLARLHLDHNHLEFIHPDAFQGLTSLRLLQLEGNRLQQLHPATFATFSVLGYFPMSTLKHLYLSENGLTTLSQKMLATMPQLENLYLHENPWTCDCRMKWFKEWISNAPDVLKCKKDRAFPGGQLCPVCFSPKQLKKKDLLELDNPKCTSPVISAPHRSSALDAESELLTLNDFSQPLGNASLGLSDEHGNQVDLYCHVNEPTKSTRINWNNVNSFQINTNVTLMLDLECPIDRGTYEKLWRLVAYYSDVPAHLKREIMLSKDPHISYRYRQDAEVDAVYFTGVKANIVAEPAWIMQSALNLQLNRPQSTSKRVRLILSTHLSELVELEEKRQQRREWVLIEARNNTKISQVVVVGNPIQMQCNVQSSGHPLIKWMLPDGSKVEAPYQSSDNRITVSPSGLLAITATDHSDSGVYYCIAKVVGDVSILSFRLTVEDSSTPAPGSDSVAEPVTGVTGGPVSLPCVTLGSPDPDINWILPDNTIINTWSNLSRMSVASNGTLTIRNCQLSDNGYYKCVAETQHGVDSLATKVTLTRPSRGHPIRKYSSRPQPAEGVSTKIKAPINNDVEASGDNDNEGPEAKAFERVDSSYKRRIPSAPVRGGHPTRKVWRRPPLQRRRIIPTGADRSNLTETRRRINVSKGPIDPEHWANILAKVRSSGDNAKTTTTVSSGLASTNSSHQLDNGITKHLGLITDRSTSGAIPQKESYMATTSKTLVQTTEVRLDIKPLDPEDQLNIPYQIAAPEVNQNSDLIDVAYTTIGPQTTTQSLIDVDVSKWSEVRTIESTIPYETLFQQNQSHMLGSKKNETFPRARGDDDDNAGDKDDSFLKRHGVEVYQGKSDNSPISTTSIVSEEQNMAKYYATHLFTDIAKTALEEKHDSSQITLLTTMTPKSQSTLEHDRGTSYGRASSNSRRKNNGRRRKLHRNRTKPKQAKSAYFLNITRNPTTQTMVSEITKMTATSEPKIATSIMAMSTEVKTDTSVAFTDNQGTSLSKTNLSKGKDSLFDIQNTISSDTSVIEKVSDAEPTSLSYIEIDSISLKSTVLSMSSSPSLGFIGQSTTHRESVSTVSPIIQTTPSTDYETIISFHSLTGMHFEEAERESTTGHTSTRIKSDTSPESPQTHSEATPGAGIDKAENQSQFSLKPFSSSAVRVQHEIIASRDSDIPSGSTKANIYEGAPENSQVTTERPITSQNVKQSGTVTTTKINTANRKQETVSGRKAQIAEENTVTLMEGQQYSHPITTLKTTTTAIATTTPKQPMPSKTPKEWRPSVILPHTSFQNIPSIWTPDNSNHIPDRHRERILNPEQRIRSHNRKRPTVFHSTGLSELDTSDSDFSTQKPKPQTTLKVPTTAPEVLVPPPRQTLPVQPNGSSSFIHYPTSTNSVHHSQQKQKPFISSRRQPKITSTNISTVTVQAESNAYLPCVTVGEPRPFLSWTKISTGASITQNTKIQRFEVHPNGTLTIRNVLPLDRGQYLCSVRNQYGQDKLVVTLIVLAEHPRVFQPRYQDITKNLGDTIDFECLSQGNPYPRTTWVLPNKEIVHMDASSLGAHEQRVSVLANGTLRIKSATYTDHGIYKCIASNAAGADSISVRLTVAALPPVIQQMKNENITLPEGSTVYLNCSARGVPPPTISWSMSNGLQLRSSEFVSGLNLFVFNNGTLYIRGLGAANAGKYECIATNTLGISSRAVMLTVNKSIASARARITSSSPQKTDVIYGGKLQLDCVASGDPEPRVIWRTPSKKLVDAHYSYDPRIKVFANGSLSIHSVTEKDEGDYLCAAHNKMGDDYAPLKVNILTKPAKIEQKTQFNQKVIYGGDLKVDCVASGLPNPKVQWALPDGTMVNSIMKSDSSSDSPSSRYVVFDNGTLYFNDVGMHEEGDYTCYAENQIGKDEMKVHVKVVADVPMIRNKTFEVIRVMYGDSASLKCSAKGEPNPQILWFSPTNRAIPSASDKYLIHNDGTLVIQKVQRFDGGNYTCLARNSAGQDRKVNKLEILVSPPAINGLRGFTSSLKISAMKNQRKLIDCDASGTPVPYVLWVFPENVILPAPYYGSRMTVHRNGSLDIHSLRVTDTAKLICIARNEGGEARLMVQLDVMDVIERPKLKGPKTESLSITVGKTMMLNCSIEGTPAPQLTWVLPSGSLLIRGSQNNKSFHRFDGILVITNPAVSEAGTYQCLGRNAGGLVERTVVLTPGQKPEINNRYNSPVSVINGENLQLHCLSTSDPVRLTWTLPSGVVLNRPQRAGRYAVLSNGTLSIQQASVYDRGSYTCRAANEYGSSLLTIPVAIIAYPPRISSGPPPTTYARRGVAVQLNCVATGIPKAEVAWETPDRTRLIVSSQPRLFGNKYIHPQGFLIIQNPTPRDTGFYRCTARNVIGVDTKGTYLHVY</sequence>
<accession>A0AA88IPS8</accession>
<dbReference type="SUPFAM" id="SSF52058">
    <property type="entry name" value="L domain-like"/>
    <property type="match status" value="1"/>
</dbReference>
<dbReference type="SMART" id="SM00409">
    <property type="entry name" value="IG"/>
    <property type="match status" value="12"/>
</dbReference>
<evidence type="ECO:0000256" key="12">
    <source>
        <dbReference type="SAM" id="SignalP"/>
    </source>
</evidence>
<evidence type="ECO:0000256" key="4">
    <source>
        <dbReference type="ARBA" id="ARBA00022729"/>
    </source>
</evidence>
<dbReference type="InterPro" id="IPR000483">
    <property type="entry name" value="Cys-rich_flank_reg_C"/>
</dbReference>
<dbReference type="Pfam" id="PF13855">
    <property type="entry name" value="LRR_8"/>
    <property type="match status" value="1"/>
</dbReference>
<dbReference type="Pfam" id="PF07679">
    <property type="entry name" value="I-set"/>
    <property type="match status" value="5"/>
</dbReference>
<dbReference type="InterPro" id="IPR013098">
    <property type="entry name" value="Ig_I-set"/>
</dbReference>
<feature type="region of interest" description="Disordered" evidence="11">
    <location>
        <begin position="1502"/>
        <end position="1522"/>
    </location>
</feature>
<dbReference type="InterPro" id="IPR000372">
    <property type="entry name" value="LRRNT"/>
</dbReference>
<feature type="region of interest" description="Disordered" evidence="11">
    <location>
        <begin position="1299"/>
        <end position="1319"/>
    </location>
</feature>
<keyword evidence="4 12" id="KW-0732">Signal</keyword>
<gene>
    <name evidence="14" type="ORF">Q7C36_022062</name>
</gene>
<dbReference type="GO" id="GO:0016020">
    <property type="term" value="C:membrane"/>
    <property type="evidence" value="ECO:0007669"/>
    <property type="project" value="UniProtKB-SubCell"/>
</dbReference>
<dbReference type="EMBL" id="JAVHJS010000024">
    <property type="protein sequence ID" value="KAK2818129.1"/>
    <property type="molecule type" value="Genomic_DNA"/>
</dbReference>
<keyword evidence="2" id="KW-0433">Leucine-rich repeat</keyword>
<organism evidence="14 15">
    <name type="scientific">Tachysurus vachellii</name>
    <name type="common">Darkbarbel catfish</name>
    <name type="synonym">Pelteobagrus vachellii</name>
    <dbReference type="NCBI Taxonomy" id="175792"/>
    <lineage>
        <taxon>Eukaryota</taxon>
        <taxon>Metazoa</taxon>
        <taxon>Chordata</taxon>
        <taxon>Craniata</taxon>
        <taxon>Vertebrata</taxon>
        <taxon>Euteleostomi</taxon>
        <taxon>Actinopterygii</taxon>
        <taxon>Neopterygii</taxon>
        <taxon>Teleostei</taxon>
        <taxon>Ostariophysi</taxon>
        <taxon>Siluriformes</taxon>
        <taxon>Bagridae</taxon>
        <taxon>Tachysurus</taxon>
    </lineage>
</organism>
<keyword evidence="15" id="KW-1185">Reference proteome</keyword>
<keyword evidence="9" id="KW-0325">Glycoprotein</keyword>
<feature type="domain" description="Ig-like" evidence="13">
    <location>
        <begin position="566"/>
        <end position="657"/>
    </location>
</feature>
<dbReference type="Pfam" id="PF13927">
    <property type="entry name" value="Ig_3"/>
    <property type="match status" value="7"/>
</dbReference>
<feature type="chain" id="PRO_5041686356" description="Ig-like domain-containing protein" evidence="12">
    <location>
        <begin position="24"/>
        <end position="2504"/>
    </location>
</feature>
<feature type="compositionally biased region" description="Polar residues" evidence="11">
    <location>
        <begin position="1454"/>
        <end position="1469"/>
    </location>
</feature>
<dbReference type="InterPro" id="IPR036179">
    <property type="entry name" value="Ig-like_dom_sf"/>
</dbReference>
<dbReference type="PANTHER" id="PTHR45842">
    <property type="entry name" value="SYNAPTIC ADHESION-LIKE MOLECULE SALM"/>
    <property type="match status" value="1"/>
</dbReference>
<keyword evidence="7" id="KW-0472">Membrane</keyword>
<evidence type="ECO:0000256" key="7">
    <source>
        <dbReference type="ARBA" id="ARBA00023136"/>
    </source>
</evidence>
<dbReference type="SMART" id="SM00369">
    <property type="entry name" value="LRR_TYP"/>
    <property type="match status" value="5"/>
</dbReference>
<name>A0AA88IPS8_TACVA</name>
<protein>
    <recommendedName>
        <fullName evidence="13">Ig-like domain-containing protein</fullName>
    </recommendedName>
</protein>
<evidence type="ECO:0000313" key="15">
    <source>
        <dbReference type="Proteomes" id="UP001187315"/>
    </source>
</evidence>
<dbReference type="Gene3D" id="3.80.10.10">
    <property type="entry name" value="Ribonuclease Inhibitor"/>
    <property type="match status" value="2"/>
</dbReference>
<evidence type="ECO:0000313" key="14">
    <source>
        <dbReference type="EMBL" id="KAK2818129.1"/>
    </source>
</evidence>
<feature type="domain" description="Ig-like" evidence="13">
    <location>
        <begin position="2219"/>
        <end position="2309"/>
    </location>
</feature>
<feature type="domain" description="Ig-like" evidence="13">
    <location>
        <begin position="1522"/>
        <end position="1611"/>
    </location>
</feature>
<evidence type="ECO:0000256" key="9">
    <source>
        <dbReference type="ARBA" id="ARBA00023180"/>
    </source>
</evidence>
<feature type="domain" description="Ig-like" evidence="13">
    <location>
        <begin position="1822"/>
        <end position="1913"/>
    </location>
</feature>
<dbReference type="Proteomes" id="UP001187315">
    <property type="component" value="Unassembled WGS sequence"/>
</dbReference>
<feature type="domain" description="Ig-like" evidence="13">
    <location>
        <begin position="2117"/>
        <end position="2211"/>
    </location>
</feature>
<feature type="domain" description="Ig-like" evidence="13">
    <location>
        <begin position="2023"/>
        <end position="2108"/>
    </location>
</feature>
<evidence type="ECO:0000256" key="10">
    <source>
        <dbReference type="ARBA" id="ARBA00023319"/>
    </source>
</evidence>
<feature type="region of interest" description="Disordered" evidence="11">
    <location>
        <begin position="1218"/>
        <end position="1253"/>
    </location>
</feature>
<feature type="compositionally biased region" description="Polar residues" evidence="11">
    <location>
        <begin position="1225"/>
        <end position="1246"/>
    </location>
</feature>
<evidence type="ECO:0000256" key="2">
    <source>
        <dbReference type="ARBA" id="ARBA00022614"/>
    </source>
</evidence>
<feature type="domain" description="Ig-like" evidence="13">
    <location>
        <begin position="480"/>
        <end position="557"/>
    </location>
</feature>
<dbReference type="FunFam" id="2.60.40.10:FF:000621">
    <property type="entry name" value="Immunoglobulin superfamily member 10"/>
    <property type="match status" value="1"/>
</dbReference>
<dbReference type="SUPFAM" id="SSF48726">
    <property type="entry name" value="Immunoglobulin"/>
    <property type="match status" value="12"/>
</dbReference>
<dbReference type="InterPro" id="IPR003599">
    <property type="entry name" value="Ig_sub"/>
</dbReference>
<evidence type="ECO:0000256" key="6">
    <source>
        <dbReference type="ARBA" id="ARBA00022989"/>
    </source>
</evidence>
<keyword evidence="10" id="KW-0393">Immunoglobulin domain</keyword>
<comment type="caution">
    <text evidence="14">The sequence shown here is derived from an EMBL/GenBank/DDBJ whole genome shotgun (WGS) entry which is preliminary data.</text>
</comment>
<evidence type="ECO:0000256" key="5">
    <source>
        <dbReference type="ARBA" id="ARBA00022737"/>
    </source>
</evidence>
<feature type="domain" description="Ig-like" evidence="13">
    <location>
        <begin position="2314"/>
        <end position="2403"/>
    </location>
</feature>
<dbReference type="SMART" id="SM00013">
    <property type="entry name" value="LRRNT"/>
    <property type="match status" value="1"/>
</dbReference>
<dbReference type="FunFam" id="2.60.40.10:FF:000537">
    <property type="entry name" value="immunoglobulin superfamily member 10"/>
    <property type="match status" value="1"/>
</dbReference>
<feature type="domain" description="Ig-like" evidence="13">
    <location>
        <begin position="1918"/>
        <end position="2019"/>
    </location>
</feature>
<dbReference type="FunFam" id="2.60.40.10:FF:001306">
    <property type="entry name" value="Matrix remodeling associated 5"/>
    <property type="match status" value="1"/>
</dbReference>
<proteinExistence type="predicted"/>
<keyword evidence="5" id="KW-0677">Repeat</keyword>
<dbReference type="InterPro" id="IPR013783">
    <property type="entry name" value="Ig-like_fold"/>
</dbReference>
<dbReference type="InterPro" id="IPR032675">
    <property type="entry name" value="LRR_dom_sf"/>
</dbReference>
<feature type="domain" description="Ig-like" evidence="13">
    <location>
        <begin position="1719"/>
        <end position="1812"/>
    </location>
</feature>
<dbReference type="Gene3D" id="2.60.40.10">
    <property type="entry name" value="Immunoglobulins"/>
    <property type="match status" value="12"/>
</dbReference>
<feature type="region of interest" description="Disordered" evidence="11">
    <location>
        <begin position="1430"/>
        <end position="1481"/>
    </location>
</feature>
<dbReference type="FunFam" id="2.60.40.10:FF:000076">
    <property type="entry name" value="Leucine-rich repeat and Ig domain-containing 4"/>
    <property type="match status" value="2"/>
</dbReference>
<evidence type="ECO:0000256" key="1">
    <source>
        <dbReference type="ARBA" id="ARBA00004167"/>
    </source>
</evidence>
<dbReference type="PANTHER" id="PTHR45842:SF4">
    <property type="entry name" value="MATRIX-REMODELING-ASSOCIATED PROTEIN 5"/>
    <property type="match status" value="1"/>
</dbReference>
<evidence type="ECO:0000256" key="11">
    <source>
        <dbReference type="SAM" id="MobiDB-lite"/>
    </source>
</evidence>
<feature type="compositionally biased region" description="Basic residues" evidence="11">
    <location>
        <begin position="1034"/>
        <end position="1054"/>
    </location>
</feature>
<dbReference type="CDD" id="cd00096">
    <property type="entry name" value="Ig"/>
    <property type="match status" value="3"/>
</dbReference>
<feature type="region of interest" description="Disordered" evidence="11">
    <location>
        <begin position="1010"/>
        <end position="1057"/>
    </location>
</feature>
<dbReference type="PROSITE" id="PS50835">
    <property type="entry name" value="IG_LIKE"/>
    <property type="match status" value="12"/>
</dbReference>
<dbReference type="InterPro" id="IPR003598">
    <property type="entry name" value="Ig_sub2"/>
</dbReference>
<comment type="subcellular location">
    <subcellularLocation>
        <location evidence="1">Membrane</location>
        <topology evidence="1">Single-pass membrane protein</topology>
    </subcellularLocation>
</comment>
<evidence type="ECO:0000256" key="8">
    <source>
        <dbReference type="ARBA" id="ARBA00023157"/>
    </source>
</evidence>
<feature type="domain" description="Ig-like" evidence="13">
    <location>
        <begin position="2409"/>
        <end position="2490"/>
    </location>
</feature>
<evidence type="ECO:0000259" key="13">
    <source>
        <dbReference type="PROSITE" id="PS50835"/>
    </source>
</evidence>
<keyword evidence="8" id="KW-1015">Disulfide bond</keyword>
<dbReference type="InterPro" id="IPR001611">
    <property type="entry name" value="Leu-rich_rpt"/>
</dbReference>
<feature type="compositionally biased region" description="Polar residues" evidence="11">
    <location>
        <begin position="1301"/>
        <end position="1319"/>
    </location>
</feature>
<dbReference type="InterPro" id="IPR003591">
    <property type="entry name" value="Leu-rich_rpt_typical-subtyp"/>
</dbReference>
<dbReference type="SMART" id="SM00082">
    <property type="entry name" value="LRRCT"/>
    <property type="match status" value="1"/>
</dbReference>
<dbReference type="SMART" id="SM00408">
    <property type="entry name" value="IGc2"/>
    <property type="match status" value="12"/>
</dbReference>
<feature type="compositionally biased region" description="Basic and acidic residues" evidence="11">
    <location>
        <begin position="926"/>
        <end position="950"/>
    </location>
</feature>
<feature type="signal peptide" evidence="12">
    <location>
        <begin position="1"/>
        <end position="23"/>
    </location>
</feature>
<reference evidence="14" key="1">
    <citation type="submission" date="2023-08" db="EMBL/GenBank/DDBJ databases">
        <title>Pelteobagrus vachellii genome.</title>
        <authorList>
            <person name="Liu H."/>
        </authorList>
    </citation>
    <scope>NUCLEOTIDE SEQUENCE</scope>
    <source>
        <strain evidence="14">PRFRI_2022a</strain>
        <tissue evidence="14">Muscle</tissue>
    </source>
</reference>
<evidence type="ECO:0000256" key="3">
    <source>
        <dbReference type="ARBA" id="ARBA00022692"/>
    </source>
</evidence>